<accession>A0A507EGQ8</accession>
<keyword evidence="10" id="KW-1185">Reference proteome</keyword>
<keyword evidence="4 7" id="KW-0547">Nucleotide-binding</keyword>
<dbReference type="AlphaFoldDB" id="A0A507EGQ8"/>
<dbReference type="InterPro" id="IPR013221">
    <property type="entry name" value="Mur_ligase_cen"/>
</dbReference>
<dbReference type="Proteomes" id="UP000318582">
    <property type="component" value="Unassembled WGS sequence"/>
</dbReference>
<dbReference type="GO" id="GO:0004326">
    <property type="term" value="F:tetrahydrofolylpolyglutamate synthase activity"/>
    <property type="evidence" value="ECO:0007669"/>
    <property type="project" value="InterPro"/>
</dbReference>
<dbReference type="PIRSF" id="PIRSF001563">
    <property type="entry name" value="Folylpolyglu_synth"/>
    <property type="match status" value="1"/>
</dbReference>
<comment type="pathway">
    <text evidence="7">Cofactor biosynthesis; tetrahydrofolylpolyglutamate biosynthesis.</text>
</comment>
<dbReference type="SUPFAM" id="SSF53244">
    <property type="entry name" value="MurD-like peptide ligases, peptide-binding domain"/>
    <property type="match status" value="1"/>
</dbReference>
<name>A0A507EGQ8_9FUNG</name>
<evidence type="ECO:0000256" key="6">
    <source>
        <dbReference type="ARBA" id="ARBA00022842"/>
    </source>
</evidence>
<dbReference type="InterPro" id="IPR001645">
    <property type="entry name" value="Folylpolyglutamate_synth"/>
</dbReference>
<evidence type="ECO:0000313" key="10">
    <source>
        <dbReference type="Proteomes" id="UP000318582"/>
    </source>
</evidence>
<evidence type="ECO:0000256" key="3">
    <source>
        <dbReference type="ARBA" id="ARBA00022723"/>
    </source>
</evidence>
<dbReference type="SUPFAM" id="SSF53623">
    <property type="entry name" value="MurD-like peptide ligases, catalytic domain"/>
    <property type="match status" value="1"/>
</dbReference>
<keyword evidence="5 7" id="KW-0067">ATP-binding</keyword>
<organism evidence="9 10">
    <name type="scientific">Powellomyces hirtus</name>
    <dbReference type="NCBI Taxonomy" id="109895"/>
    <lineage>
        <taxon>Eukaryota</taxon>
        <taxon>Fungi</taxon>
        <taxon>Fungi incertae sedis</taxon>
        <taxon>Chytridiomycota</taxon>
        <taxon>Chytridiomycota incertae sedis</taxon>
        <taxon>Chytridiomycetes</taxon>
        <taxon>Spizellomycetales</taxon>
        <taxon>Powellomycetaceae</taxon>
        <taxon>Powellomyces</taxon>
    </lineage>
</organism>
<dbReference type="Pfam" id="PF08245">
    <property type="entry name" value="Mur_ligase_M"/>
    <property type="match status" value="1"/>
</dbReference>
<evidence type="ECO:0000259" key="8">
    <source>
        <dbReference type="Pfam" id="PF08245"/>
    </source>
</evidence>
<keyword evidence="3" id="KW-0479">Metal-binding</keyword>
<dbReference type="EC" id="6.3.2.12" evidence="7"/>
<dbReference type="PROSITE" id="PS01011">
    <property type="entry name" value="FOLYLPOLYGLU_SYNT_1"/>
    <property type="match status" value="1"/>
</dbReference>
<dbReference type="NCBIfam" id="TIGR01499">
    <property type="entry name" value="folC"/>
    <property type="match status" value="1"/>
</dbReference>
<dbReference type="UniPathway" id="UPA00850"/>
<reference evidence="9 10" key="1">
    <citation type="journal article" date="2019" name="Sci. Rep.">
        <title>Comparative genomics of chytrid fungi reveal insights into the obligate biotrophic and pathogenic lifestyle of Synchytrium endobioticum.</title>
        <authorList>
            <person name="van de Vossenberg B.T.L.H."/>
            <person name="Warris S."/>
            <person name="Nguyen H.D.T."/>
            <person name="van Gent-Pelzer M.P.E."/>
            <person name="Joly D.L."/>
            <person name="van de Geest H.C."/>
            <person name="Bonants P.J.M."/>
            <person name="Smith D.S."/>
            <person name="Levesque C.A."/>
            <person name="van der Lee T.A.J."/>
        </authorList>
    </citation>
    <scope>NUCLEOTIDE SEQUENCE [LARGE SCALE GENOMIC DNA]</scope>
    <source>
        <strain evidence="9 10">CBS 809.83</strain>
    </source>
</reference>
<evidence type="ECO:0000256" key="4">
    <source>
        <dbReference type="ARBA" id="ARBA00022741"/>
    </source>
</evidence>
<dbReference type="GO" id="GO:0008841">
    <property type="term" value="F:dihydrofolate synthase activity"/>
    <property type="evidence" value="ECO:0007669"/>
    <property type="project" value="UniProtKB-EC"/>
</dbReference>
<dbReference type="EMBL" id="QEAQ01000002">
    <property type="protein sequence ID" value="TPX62647.1"/>
    <property type="molecule type" value="Genomic_DNA"/>
</dbReference>
<dbReference type="PANTHER" id="PTHR11136">
    <property type="entry name" value="FOLYLPOLYGLUTAMATE SYNTHASE-RELATED"/>
    <property type="match status" value="1"/>
</dbReference>
<evidence type="ECO:0000256" key="7">
    <source>
        <dbReference type="PIRNR" id="PIRNR001563"/>
    </source>
</evidence>
<dbReference type="Gene3D" id="3.90.190.20">
    <property type="entry name" value="Mur ligase, C-terminal domain"/>
    <property type="match status" value="1"/>
</dbReference>
<evidence type="ECO:0000256" key="2">
    <source>
        <dbReference type="ARBA" id="ARBA00022598"/>
    </source>
</evidence>
<evidence type="ECO:0000256" key="5">
    <source>
        <dbReference type="ARBA" id="ARBA00022840"/>
    </source>
</evidence>
<evidence type="ECO:0000256" key="1">
    <source>
        <dbReference type="ARBA" id="ARBA00008276"/>
    </source>
</evidence>
<dbReference type="InterPro" id="IPR036565">
    <property type="entry name" value="Mur-like_cat_sf"/>
</dbReference>
<dbReference type="PANTHER" id="PTHR11136:SF0">
    <property type="entry name" value="DIHYDROFOLATE SYNTHETASE-RELATED"/>
    <property type="match status" value="1"/>
</dbReference>
<keyword evidence="2 7" id="KW-0436">Ligase</keyword>
<dbReference type="GO" id="GO:0006730">
    <property type="term" value="P:one-carbon metabolic process"/>
    <property type="evidence" value="ECO:0007669"/>
    <property type="project" value="UniProtKB-KW"/>
</dbReference>
<dbReference type="InterPro" id="IPR036615">
    <property type="entry name" value="Mur_ligase_C_dom_sf"/>
</dbReference>
<sequence>MSGPTSSSASPGINLGLARIQSLLKLLQSPEQHFCVVQVAGTNGKGSVSAMIDQILGCAGYKTGRFNSPHLVATHDGVRIDRVVVPADAYADTYRSVSQVDSDNGVGCSAFELQTTTAFVMFRNTGVEIAVVEVGVGGRLDATTACAPPAVCVFTAIGLDHVALLGGSLGAIAKEKAGIMRRGVGAAVFGRQDNPVVRAVLADWAKEVDCPVYDVDPVLDMPVDKDNVTTNATMARLVEYTYYGEKEQTLLPLLGQFQLENAATAIKAVEALTKVTPGRFSVTASVIQAALPQVRWPGRLEWTDLPIGPSPTSPLRRVLVDGAHNAPAARALGDFVHSIRNPNRNITWVMAFTVGKDIPDVLKYLLHTGDSVYATVFSQPDQMPWINCVPAIDLVATISKAFGGVRCIAVSEGVKECFRRIVSTNDGCGDQNTDLVVLCGSLYLVADLYRAFALPL</sequence>
<protein>
    <recommendedName>
        <fullName evidence="7">Dihydrofolate synthetase</fullName>
        <ecNumber evidence="7">6.3.2.12</ecNumber>
    </recommendedName>
</protein>
<dbReference type="GO" id="GO:0046872">
    <property type="term" value="F:metal ion binding"/>
    <property type="evidence" value="ECO:0007669"/>
    <property type="project" value="UniProtKB-KW"/>
</dbReference>
<gene>
    <name evidence="9" type="primary">MET7</name>
    <name evidence="9" type="ORF">PhCBS80983_g00283</name>
</gene>
<comment type="caution">
    <text evidence="9">The sequence shown here is derived from an EMBL/GenBank/DDBJ whole genome shotgun (WGS) entry which is preliminary data.</text>
</comment>
<dbReference type="GO" id="GO:0005524">
    <property type="term" value="F:ATP binding"/>
    <property type="evidence" value="ECO:0007669"/>
    <property type="project" value="UniProtKB-KW"/>
</dbReference>
<dbReference type="STRING" id="109895.A0A507EGQ8"/>
<proteinExistence type="inferred from homology"/>
<dbReference type="GO" id="GO:0005829">
    <property type="term" value="C:cytosol"/>
    <property type="evidence" value="ECO:0007669"/>
    <property type="project" value="TreeGrafter"/>
</dbReference>
<evidence type="ECO:0000313" key="9">
    <source>
        <dbReference type="EMBL" id="TPX62647.1"/>
    </source>
</evidence>
<comment type="similarity">
    <text evidence="1 7">Belongs to the folylpolyglutamate synthase family.</text>
</comment>
<feature type="domain" description="Mur ligase central" evidence="8">
    <location>
        <begin position="39"/>
        <end position="268"/>
    </location>
</feature>
<dbReference type="Gene3D" id="3.40.1190.10">
    <property type="entry name" value="Mur-like, catalytic domain"/>
    <property type="match status" value="1"/>
</dbReference>
<keyword evidence="7" id="KW-0554">One-carbon metabolism</keyword>
<dbReference type="GO" id="GO:0005739">
    <property type="term" value="C:mitochondrion"/>
    <property type="evidence" value="ECO:0007669"/>
    <property type="project" value="TreeGrafter"/>
</dbReference>
<comment type="catalytic activity">
    <reaction evidence="7">
        <text>7,8-dihydropteroate + L-glutamate + ATP = 7,8-dihydrofolate + ADP + phosphate + H(+)</text>
        <dbReference type="Rhea" id="RHEA:23584"/>
        <dbReference type="ChEBI" id="CHEBI:15378"/>
        <dbReference type="ChEBI" id="CHEBI:17839"/>
        <dbReference type="ChEBI" id="CHEBI:29985"/>
        <dbReference type="ChEBI" id="CHEBI:30616"/>
        <dbReference type="ChEBI" id="CHEBI:43474"/>
        <dbReference type="ChEBI" id="CHEBI:57451"/>
        <dbReference type="ChEBI" id="CHEBI:456216"/>
        <dbReference type="EC" id="6.3.2.12"/>
    </reaction>
</comment>
<keyword evidence="6" id="KW-0460">Magnesium</keyword>
<dbReference type="InterPro" id="IPR018109">
    <property type="entry name" value="Folylpolyglutamate_synth_CS"/>
</dbReference>